<gene>
    <name evidence="10" type="primary">rhaB</name>
    <name evidence="10" type="ORF">KL86DYS2_10339</name>
</gene>
<dbReference type="Gene3D" id="3.30.420.40">
    <property type="match status" value="2"/>
</dbReference>
<dbReference type="Pfam" id="PF00370">
    <property type="entry name" value="FGGY_N"/>
    <property type="match status" value="1"/>
</dbReference>
<dbReference type="PANTHER" id="PTHR10196:SF93">
    <property type="entry name" value="L-RHAMNULOKINASE"/>
    <property type="match status" value="1"/>
</dbReference>
<evidence type="ECO:0000313" key="10">
    <source>
        <dbReference type="EMBL" id="SBV92298.1"/>
    </source>
</evidence>
<accession>A0A212IYL7</accession>
<evidence type="ECO:0000256" key="3">
    <source>
        <dbReference type="ARBA" id="ARBA00022741"/>
    </source>
</evidence>
<dbReference type="GO" id="GO:0005829">
    <property type="term" value="C:cytosol"/>
    <property type="evidence" value="ECO:0007669"/>
    <property type="project" value="TreeGrafter"/>
</dbReference>
<keyword evidence="3" id="KW-0547">Nucleotide-binding</keyword>
<keyword evidence="4 10" id="KW-0418">Kinase</keyword>
<dbReference type="InterPro" id="IPR018485">
    <property type="entry name" value="FGGY_C"/>
</dbReference>
<sequence>MNNTFNFLAFDLGATSGRSILGTFDNGKLELRELTRFGNDILQIQGKYYWNIYSIYNSIKEGMRAASSLDIAINAIGIDTWGVDFVYVAEDGTILSLPRSYRDPYTERSPEKYFKLIPKEEVYKLTGIQIMNFNSLFQLYAAKMEKSAALQSAKEILFLPDALSYLLSGNKACEYTIASTSQLLNPLTKKIENKLLEAIEVHPSVIPPLIKPGKVVGLLRDSIAKECGLNTIPIIAVAGHDTASAIVSIPAKNKKFAYISSGTWSLMGIEVDEPIINEQSYKMNFTNEGGVEGTIRFLKNITGMWLLEQCRKEWEQLGRTYTYDEIIKMAKTAKGFQCFVDPDDAVFANPESMIESIIKFCTDTGQSAPKEDAEFIRCIFESLALKYKYVLSCLCELSPHAIEVLHIIGGGSQNKLLNQFTANATGLPVVAGPYEATAIGNIMMQAKGLGLVKSLKEIRTIINESFTLESYEPQDTELWNNAYEKFLKLIEK</sequence>
<evidence type="ECO:0000256" key="7">
    <source>
        <dbReference type="ARBA" id="ARBA00023308"/>
    </source>
</evidence>
<dbReference type="EC" id="2.7.1.5" evidence="10"/>
<keyword evidence="7" id="KW-0684">Rhamnose metabolism</keyword>
<dbReference type="Pfam" id="PF02782">
    <property type="entry name" value="FGGY_C"/>
    <property type="match status" value="1"/>
</dbReference>
<reference evidence="10" key="1">
    <citation type="submission" date="2016-04" db="EMBL/GenBank/DDBJ databases">
        <authorList>
            <person name="Evans L.H."/>
            <person name="Alamgir A."/>
            <person name="Owens N."/>
            <person name="Weber N.D."/>
            <person name="Virtaneva K."/>
            <person name="Barbian K."/>
            <person name="Babar A."/>
            <person name="Rosenke K."/>
        </authorList>
    </citation>
    <scope>NUCLEOTIDE SEQUENCE</scope>
    <source>
        <strain evidence="10">86-2</strain>
    </source>
</reference>
<dbReference type="PANTHER" id="PTHR10196">
    <property type="entry name" value="SUGAR KINASE"/>
    <property type="match status" value="1"/>
</dbReference>
<feature type="domain" description="Carbohydrate kinase FGGY C-terminal" evidence="9">
    <location>
        <begin position="257"/>
        <end position="447"/>
    </location>
</feature>
<dbReference type="GO" id="GO:0008993">
    <property type="term" value="F:rhamnulokinase activity"/>
    <property type="evidence" value="ECO:0007669"/>
    <property type="project" value="UniProtKB-EC"/>
</dbReference>
<keyword evidence="5" id="KW-0067">ATP-binding</keyword>
<evidence type="ECO:0000259" key="8">
    <source>
        <dbReference type="Pfam" id="PF00370"/>
    </source>
</evidence>
<dbReference type="GO" id="GO:0004370">
    <property type="term" value="F:glycerol kinase activity"/>
    <property type="evidence" value="ECO:0007669"/>
    <property type="project" value="TreeGrafter"/>
</dbReference>
<evidence type="ECO:0000256" key="6">
    <source>
        <dbReference type="ARBA" id="ARBA00023157"/>
    </source>
</evidence>
<dbReference type="GO" id="GO:0005524">
    <property type="term" value="F:ATP binding"/>
    <property type="evidence" value="ECO:0007669"/>
    <property type="project" value="UniProtKB-KW"/>
</dbReference>
<keyword evidence="6" id="KW-1015">Disulfide bond</keyword>
<evidence type="ECO:0000256" key="2">
    <source>
        <dbReference type="ARBA" id="ARBA00022679"/>
    </source>
</evidence>
<dbReference type="InterPro" id="IPR018484">
    <property type="entry name" value="FGGY_N"/>
</dbReference>
<dbReference type="InterPro" id="IPR013449">
    <property type="entry name" value="Rhamnulokinase"/>
</dbReference>
<dbReference type="CDD" id="cd07771">
    <property type="entry name" value="ASKHA_NBD_FGGY_RhaB-like"/>
    <property type="match status" value="1"/>
</dbReference>
<keyword evidence="2 10" id="KW-0808">Transferase</keyword>
<feature type="domain" description="Carbohydrate kinase FGGY N-terminal" evidence="8">
    <location>
        <begin position="8"/>
        <end position="247"/>
    </location>
</feature>
<dbReference type="GO" id="GO:0006071">
    <property type="term" value="P:glycerol metabolic process"/>
    <property type="evidence" value="ECO:0007669"/>
    <property type="project" value="TreeGrafter"/>
</dbReference>
<protein>
    <submittedName>
        <fullName evidence="10">Rhamnulokinase</fullName>
        <ecNumber evidence="10">2.7.1.5</ecNumber>
    </submittedName>
</protein>
<evidence type="ECO:0000259" key="9">
    <source>
        <dbReference type="Pfam" id="PF02782"/>
    </source>
</evidence>
<dbReference type="RefSeq" id="WP_296946488.1">
    <property type="nucleotide sequence ID" value="NZ_LT599021.1"/>
</dbReference>
<organism evidence="10">
    <name type="scientific">uncultured Dysgonomonas sp</name>
    <dbReference type="NCBI Taxonomy" id="206096"/>
    <lineage>
        <taxon>Bacteria</taxon>
        <taxon>Pseudomonadati</taxon>
        <taxon>Bacteroidota</taxon>
        <taxon>Bacteroidia</taxon>
        <taxon>Bacteroidales</taxon>
        <taxon>Dysgonomonadaceae</taxon>
        <taxon>Dysgonomonas</taxon>
        <taxon>environmental samples</taxon>
    </lineage>
</organism>
<dbReference type="SUPFAM" id="SSF53067">
    <property type="entry name" value="Actin-like ATPase domain"/>
    <property type="match status" value="2"/>
</dbReference>
<dbReference type="AlphaFoldDB" id="A0A212IYL7"/>
<dbReference type="EMBL" id="FLUL01000001">
    <property type="protein sequence ID" value="SBV92298.1"/>
    <property type="molecule type" value="Genomic_DNA"/>
</dbReference>
<dbReference type="GO" id="GO:0019301">
    <property type="term" value="P:rhamnose catabolic process"/>
    <property type="evidence" value="ECO:0007669"/>
    <property type="project" value="InterPro"/>
</dbReference>
<dbReference type="InterPro" id="IPR043129">
    <property type="entry name" value="ATPase_NBD"/>
</dbReference>
<comment type="similarity">
    <text evidence="1">Belongs to the FGGY kinase family.</text>
</comment>
<evidence type="ECO:0000256" key="5">
    <source>
        <dbReference type="ARBA" id="ARBA00022840"/>
    </source>
</evidence>
<name>A0A212IYL7_9BACT</name>
<proteinExistence type="inferred from homology"/>
<evidence type="ECO:0000256" key="4">
    <source>
        <dbReference type="ARBA" id="ARBA00022777"/>
    </source>
</evidence>
<evidence type="ECO:0000256" key="1">
    <source>
        <dbReference type="ARBA" id="ARBA00009156"/>
    </source>
</evidence>